<dbReference type="Proteomes" id="UP000192247">
    <property type="component" value="Unassembled WGS sequence"/>
</dbReference>
<evidence type="ECO:0000313" key="4">
    <source>
        <dbReference type="Proteomes" id="UP000192247"/>
    </source>
</evidence>
<dbReference type="InParanoid" id="A0A1V9X5E7"/>
<feature type="region of interest" description="Disordered" evidence="2">
    <location>
        <begin position="112"/>
        <end position="135"/>
    </location>
</feature>
<reference evidence="3 4" key="1">
    <citation type="journal article" date="2017" name="Gigascience">
        <title>Draft genome of the honey bee ectoparasitic mite, Tropilaelaps mercedesae, is shaped by the parasitic life history.</title>
        <authorList>
            <person name="Dong X."/>
            <person name="Armstrong S.D."/>
            <person name="Xia D."/>
            <person name="Makepeace B.L."/>
            <person name="Darby A.C."/>
            <person name="Kadowaki T."/>
        </authorList>
    </citation>
    <scope>NUCLEOTIDE SEQUENCE [LARGE SCALE GENOMIC DNA]</scope>
    <source>
        <strain evidence="3">Wuxi-XJTLU</strain>
    </source>
</reference>
<feature type="compositionally biased region" description="Basic and acidic residues" evidence="2">
    <location>
        <begin position="113"/>
        <end position="124"/>
    </location>
</feature>
<feature type="coiled-coil region" evidence="1">
    <location>
        <begin position="46"/>
        <end position="108"/>
    </location>
</feature>
<dbReference type="OrthoDB" id="10586430at2759"/>
<name>A0A1V9X5E7_9ACAR</name>
<proteinExistence type="predicted"/>
<evidence type="ECO:0000256" key="1">
    <source>
        <dbReference type="SAM" id="Coils"/>
    </source>
</evidence>
<protein>
    <submittedName>
        <fullName evidence="3">Uncharacterized protein</fullName>
    </submittedName>
</protein>
<gene>
    <name evidence="3" type="ORF">BIW11_12656</name>
</gene>
<dbReference type="EMBL" id="MNPL01023291">
    <property type="protein sequence ID" value="OQR68820.1"/>
    <property type="molecule type" value="Genomic_DNA"/>
</dbReference>
<evidence type="ECO:0000313" key="3">
    <source>
        <dbReference type="EMBL" id="OQR68820.1"/>
    </source>
</evidence>
<keyword evidence="4" id="KW-1185">Reference proteome</keyword>
<sequence length="171" mass="19343">MSVSELWNASGKHRVPESPKRFQSADPDERPVSCDVDNVALRTMSCSNCERLRKEMEEMKEQMQLREFELEEKLNHLEDKVEWANEDKGNLKAELEDTIKELEKYKVLAARLGHGEPSGDKSEESVSSGTPLPSRLKADSVSRLLEIIRLQSELLKEMKELVAASGADLTT</sequence>
<comment type="caution">
    <text evidence="3">The sequence shown here is derived from an EMBL/GenBank/DDBJ whole genome shotgun (WGS) entry which is preliminary data.</text>
</comment>
<feature type="region of interest" description="Disordered" evidence="2">
    <location>
        <begin position="1"/>
        <end position="32"/>
    </location>
</feature>
<organism evidence="3 4">
    <name type="scientific">Tropilaelaps mercedesae</name>
    <dbReference type="NCBI Taxonomy" id="418985"/>
    <lineage>
        <taxon>Eukaryota</taxon>
        <taxon>Metazoa</taxon>
        <taxon>Ecdysozoa</taxon>
        <taxon>Arthropoda</taxon>
        <taxon>Chelicerata</taxon>
        <taxon>Arachnida</taxon>
        <taxon>Acari</taxon>
        <taxon>Parasitiformes</taxon>
        <taxon>Mesostigmata</taxon>
        <taxon>Gamasina</taxon>
        <taxon>Dermanyssoidea</taxon>
        <taxon>Laelapidae</taxon>
        <taxon>Tropilaelaps</taxon>
    </lineage>
</organism>
<dbReference type="AlphaFoldDB" id="A0A1V9X5E7"/>
<keyword evidence="1" id="KW-0175">Coiled coil</keyword>
<accession>A0A1V9X5E7</accession>
<evidence type="ECO:0000256" key="2">
    <source>
        <dbReference type="SAM" id="MobiDB-lite"/>
    </source>
</evidence>